<dbReference type="OrthoDB" id="5352400at2759"/>
<evidence type="ECO:0000313" key="4">
    <source>
        <dbReference type="Proteomes" id="UP000605986"/>
    </source>
</evidence>
<dbReference type="Proteomes" id="UP000605986">
    <property type="component" value="Unassembled WGS sequence"/>
</dbReference>
<feature type="transmembrane region" description="Helical" evidence="2">
    <location>
        <begin position="39"/>
        <end position="60"/>
    </location>
</feature>
<evidence type="ECO:0000256" key="1">
    <source>
        <dbReference type="SAM" id="MobiDB-lite"/>
    </source>
</evidence>
<feature type="transmembrane region" description="Helical" evidence="2">
    <location>
        <begin position="202"/>
        <end position="221"/>
    </location>
</feature>
<feature type="transmembrane region" description="Helical" evidence="2">
    <location>
        <begin position="136"/>
        <end position="159"/>
    </location>
</feature>
<keyword evidence="4" id="KW-1185">Reference proteome</keyword>
<sequence length="290" mass="33376">MMKLPFFNRSQQEHTDKPAKTKTYRILFRKWPRISRKGTWWLMPFELAGIVAALVIFGISQPNLYRTDMWQIGWEHDPPLNSNPAMILYAYANYRPLPKIALIWTRTFTDFNVAISIISLFFILGKLTAFIMKVWYPIFATFINCSLAALYCVCVYGTIGPDYADSRYPAPAAWYYRIGCDIAKPYGKYKSCMIAKYSLVPAVYLLAIYIGNLGFSIYAMLPNKINDVTDDNDDEEDGSTTSEPKTGGVWEMHNMKTPTSVRAMPYTPRTQAFHTLDRQLPLRSQQNRFA</sequence>
<dbReference type="AlphaFoldDB" id="A0A8H4KHQ2"/>
<reference evidence="3" key="1">
    <citation type="submission" date="2020-01" db="EMBL/GenBank/DDBJ databases">
        <title>Identification and distribution of gene clusters putatively required for synthesis of sphingolipid metabolism inhibitors in phylogenetically diverse species of the filamentous fungus Fusarium.</title>
        <authorList>
            <person name="Kim H.-S."/>
            <person name="Busman M."/>
            <person name="Brown D.W."/>
            <person name="Divon H."/>
            <person name="Uhlig S."/>
            <person name="Proctor R.H."/>
        </authorList>
    </citation>
    <scope>NUCLEOTIDE SEQUENCE</scope>
    <source>
        <strain evidence="3">NRRL 53441</strain>
    </source>
</reference>
<dbReference type="EMBL" id="JAADJG010000286">
    <property type="protein sequence ID" value="KAF4449443.1"/>
    <property type="molecule type" value="Genomic_DNA"/>
</dbReference>
<name>A0A8H4KHQ2_9HYPO</name>
<feature type="compositionally biased region" description="Acidic residues" evidence="1">
    <location>
        <begin position="229"/>
        <end position="238"/>
    </location>
</feature>
<feature type="transmembrane region" description="Helical" evidence="2">
    <location>
        <begin position="103"/>
        <end position="124"/>
    </location>
</feature>
<evidence type="ECO:0000313" key="3">
    <source>
        <dbReference type="EMBL" id="KAF4449443.1"/>
    </source>
</evidence>
<gene>
    <name evidence="3" type="ORF">F53441_7305</name>
</gene>
<feature type="region of interest" description="Disordered" evidence="1">
    <location>
        <begin position="229"/>
        <end position="252"/>
    </location>
</feature>
<keyword evidence="2" id="KW-1133">Transmembrane helix</keyword>
<protein>
    <submittedName>
        <fullName evidence="3">Succinate-semialdehyde dehydrogenase</fullName>
    </submittedName>
</protein>
<comment type="caution">
    <text evidence="3">The sequence shown here is derived from an EMBL/GenBank/DDBJ whole genome shotgun (WGS) entry which is preliminary data.</text>
</comment>
<organism evidence="3 4">
    <name type="scientific">Fusarium austroafricanum</name>
    <dbReference type="NCBI Taxonomy" id="2364996"/>
    <lineage>
        <taxon>Eukaryota</taxon>
        <taxon>Fungi</taxon>
        <taxon>Dikarya</taxon>
        <taxon>Ascomycota</taxon>
        <taxon>Pezizomycotina</taxon>
        <taxon>Sordariomycetes</taxon>
        <taxon>Hypocreomycetidae</taxon>
        <taxon>Hypocreales</taxon>
        <taxon>Nectriaceae</taxon>
        <taxon>Fusarium</taxon>
        <taxon>Fusarium concolor species complex</taxon>
    </lineage>
</organism>
<proteinExistence type="predicted"/>
<evidence type="ECO:0000256" key="2">
    <source>
        <dbReference type="SAM" id="Phobius"/>
    </source>
</evidence>
<keyword evidence="2" id="KW-0472">Membrane</keyword>
<accession>A0A8H4KHQ2</accession>
<keyword evidence="2" id="KW-0812">Transmembrane</keyword>